<organism evidence="1 2">
    <name type="scientific">Jimgerdemannia flammicorona</name>
    <dbReference type="NCBI Taxonomy" id="994334"/>
    <lineage>
        <taxon>Eukaryota</taxon>
        <taxon>Fungi</taxon>
        <taxon>Fungi incertae sedis</taxon>
        <taxon>Mucoromycota</taxon>
        <taxon>Mucoromycotina</taxon>
        <taxon>Endogonomycetes</taxon>
        <taxon>Endogonales</taxon>
        <taxon>Endogonaceae</taxon>
        <taxon>Jimgerdemannia</taxon>
    </lineage>
</organism>
<keyword evidence="2" id="KW-1185">Reference proteome</keyword>
<gene>
    <name evidence="1" type="ORF">BC936DRAFT_146335</name>
</gene>
<evidence type="ECO:0000313" key="1">
    <source>
        <dbReference type="EMBL" id="RUP46950.1"/>
    </source>
</evidence>
<dbReference type="EMBL" id="RBNI01005187">
    <property type="protein sequence ID" value="RUP46950.1"/>
    <property type="molecule type" value="Genomic_DNA"/>
</dbReference>
<proteinExistence type="predicted"/>
<dbReference type="Proteomes" id="UP000268093">
    <property type="component" value="Unassembled WGS sequence"/>
</dbReference>
<protein>
    <submittedName>
        <fullName evidence="1">Uncharacterized protein</fullName>
    </submittedName>
</protein>
<sequence>MLSFRKNFLTTMTRFTLLAIFFLALLLDVVHVQAVPLTFLDMNSRRLAGRRNSRGILKKPVARNVRCPIPSTTTRNVMEIRGPFEEKFFEVEKLLSFS</sequence>
<accession>A0A433D7V6</accession>
<name>A0A433D7V6_9FUNG</name>
<dbReference type="AlphaFoldDB" id="A0A433D7V6"/>
<evidence type="ECO:0000313" key="2">
    <source>
        <dbReference type="Proteomes" id="UP000268093"/>
    </source>
</evidence>
<reference evidence="1 2" key="1">
    <citation type="journal article" date="2018" name="New Phytol.">
        <title>Phylogenomics of Endogonaceae and evolution of mycorrhizas within Mucoromycota.</title>
        <authorList>
            <person name="Chang Y."/>
            <person name="Desiro A."/>
            <person name="Na H."/>
            <person name="Sandor L."/>
            <person name="Lipzen A."/>
            <person name="Clum A."/>
            <person name="Barry K."/>
            <person name="Grigoriev I.V."/>
            <person name="Martin F.M."/>
            <person name="Stajich J.E."/>
            <person name="Smith M.E."/>
            <person name="Bonito G."/>
            <person name="Spatafora J.W."/>
        </authorList>
    </citation>
    <scope>NUCLEOTIDE SEQUENCE [LARGE SCALE GENOMIC DNA]</scope>
    <source>
        <strain evidence="1 2">GMNB39</strain>
    </source>
</reference>
<comment type="caution">
    <text evidence="1">The sequence shown here is derived from an EMBL/GenBank/DDBJ whole genome shotgun (WGS) entry which is preliminary data.</text>
</comment>